<sequence>MDPSKLERAINNSLWSPKYEQILQEPYNYLSSIPGKEIRSKLIEAFNVWLEVPEEDLGIIKNVVRMLHTASLLMDDVEDDSQLRRGIPVPTSPNIFCKVTHKIFGVPQTINTANYVYFQAFQELFKFRTRNRGGPSESPQQEGSSRMPQPNEVYLDEVITETGGLFRIAVKLMMARSASKVDFVPLVNLISILFQIRDDYMNLESTEYGDNKGYCEDLTEGKFSFPVVHAVRASEDDRQILNILQKRTQDNALKAHAVRIMRERTGSFRYTRRVLHQLQEQVQTEISKLGGNELLVKIVKALEVSLEEGDEASS</sequence>
<dbReference type="EMBL" id="JASBWS010000003">
    <property type="protein sequence ID" value="KAJ9116664.1"/>
    <property type="molecule type" value="Genomic_DNA"/>
</dbReference>
<protein>
    <submittedName>
        <fullName evidence="1">Uncharacterized protein</fullName>
    </submittedName>
</protein>
<dbReference type="Proteomes" id="UP001230649">
    <property type="component" value="Unassembled WGS sequence"/>
</dbReference>
<keyword evidence="2" id="KW-1185">Reference proteome</keyword>
<comment type="caution">
    <text evidence="1">The sequence shown here is derived from an EMBL/GenBank/DDBJ whole genome shotgun (WGS) entry which is preliminary data.</text>
</comment>
<evidence type="ECO:0000313" key="1">
    <source>
        <dbReference type="EMBL" id="KAJ9116664.1"/>
    </source>
</evidence>
<name>A0ACC2WY20_9TREE</name>
<evidence type="ECO:0000313" key="2">
    <source>
        <dbReference type="Proteomes" id="UP001230649"/>
    </source>
</evidence>
<organism evidence="1 2">
    <name type="scientific">Naganishia adeliensis</name>
    <dbReference type="NCBI Taxonomy" id="92952"/>
    <lineage>
        <taxon>Eukaryota</taxon>
        <taxon>Fungi</taxon>
        <taxon>Dikarya</taxon>
        <taxon>Basidiomycota</taxon>
        <taxon>Agaricomycotina</taxon>
        <taxon>Tremellomycetes</taxon>
        <taxon>Filobasidiales</taxon>
        <taxon>Filobasidiaceae</taxon>
        <taxon>Naganishia</taxon>
    </lineage>
</organism>
<proteinExistence type="predicted"/>
<accession>A0ACC2WY20</accession>
<gene>
    <name evidence="1" type="ORF">QFC20_000598</name>
</gene>
<reference evidence="1" key="1">
    <citation type="submission" date="2023-04" db="EMBL/GenBank/DDBJ databases">
        <title>Draft Genome sequencing of Naganishia species isolated from polar environments using Oxford Nanopore Technology.</title>
        <authorList>
            <person name="Leo P."/>
            <person name="Venkateswaran K."/>
        </authorList>
    </citation>
    <scope>NUCLEOTIDE SEQUENCE</scope>
    <source>
        <strain evidence="1">MNA-CCFEE 5262</strain>
    </source>
</reference>